<keyword evidence="10" id="KW-1185">Reference proteome</keyword>
<name>A0ABW3LJY2_9BACI</name>
<dbReference type="GO" id="GO:0005524">
    <property type="term" value="F:ATP binding"/>
    <property type="evidence" value="ECO:0007669"/>
    <property type="project" value="UniProtKB-KW"/>
</dbReference>
<dbReference type="SUPFAM" id="SSF52540">
    <property type="entry name" value="P-loop containing nucleoside triphosphate hydrolases"/>
    <property type="match status" value="1"/>
</dbReference>
<evidence type="ECO:0000256" key="6">
    <source>
        <dbReference type="ARBA" id="ARBA00022840"/>
    </source>
</evidence>
<dbReference type="InterPro" id="IPR017871">
    <property type="entry name" value="ABC_transporter-like_CS"/>
</dbReference>
<dbReference type="InterPro" id="IPR003439">
    <property type="entry name" value="ABC_transporter-like_ATP-bd"/>
</dbReference>
<dbReference type="InterPro" id="IPR027417">
    <property type="entry name" value="P-loop_NTPase"/>
</dbReference>
<dbReference type="Pfam" id="PF08352">
    <property type="entry name" value="oligo_HPY"/>
    <property type="match status" value="1"/>
</dbReference>
<dbReference type="PANTHER" id="PTHR43297:SF2">
    <property type="entry name" value="DIPEPTIDE TRANSPORT ATP-BINDING PROTEIN DPPD"/>
    <property type="match status" value="1"/>
</dbReference>
<evidence type="ECO:0000256" key="4">
    <source>
        <dbReference type="ARBA" id="ARBA00022475"/>
    </source>
</evidence>
<reference evidence="10" key="1">
    <citation type="journal article" date="2019" name="Int. J. Syst. Evol. Microbiol.">
        <title>The Global Catalogue of Microorganisms (GCM) 10K type strain sequencing project: providing services to taxonomists for standard genome sequencing and annotation.</title>
        <authorList>
            <consortium name="The Broad Institute Genomics Platform"/>
            <consortium name="The Broad Institute Genome Sequencing Center for Infectious Disease"/>
            <person name="Wu L."/>
            <person name="Ma J."/>
        </authorList>
    </citation>
    <scope>NUCLEOTIDE SEQUENCE [LARGE SCALE GENOMIC DNA]</scope>
    <source>
        <strain evidence="10">CCUG 56754</strain>
    </source>
</reference>
<gene>
    <name evidence="9" type="ORF">ACFQ3N_08400</name>
</gene>
<comment type="subcellular location">
    <subcellularLocation>
        <location evidence="1">Cell membrane</location>
        <topology evidence="1">Peripheral membrane protein</topology>
    </subcellularLocation>
</comment>
<dbReference type="EMBL" id="JBHTKJ010000018">
    <property type="protein sequence ID" value="MFD1038418.1"/>
    <property type="molecule type" value="Genomic_DNA"/>
</dbReference>
<evidence type="ECO:0000256" key="3">
    <source>
        <dbReference type="ARBA" id="ARBA00022448"/>
    </source>
</evidence>
<evidence type="ECO:0000313" key="10">
    <source>
        <dbReference type="Proteomes" id="UP001597040"/>
    </source>
</evidence>
<comment type="caution">
    <text evidence="9">The sequence shown here is derived from an EMBL/GenBank/DDBJ whole genome shotgun (WGS) entry which is preliminary data.</text>
</comment>
<dbReference type="InterPro" id="IPR013563">
    <property type="entry name" value="Oligopep_ABC_C"/>
</dbReference>
<keyword evidence="5" id="KW-0547">Nucleotide-binding</keyword>
<dbReference type="CDD" id="cd03257">
    <property type="entry name" value="ABC_NikE_OppD_transporters"/>
    <property type="match status" value="1"/>
</dbReference>
<accession>A0ABW3LJY2</accession>
<evidence type="ECO:0000256" key="2">
    <source>
        <dbReference type="ARBA" id="ARBA00005417"/>
    </source>
</evidence>
<dbReference type="RefSeq" id="WP_390361381.1">
    <property type="nucleotide sequence ID" value="NZ_JBHTKJ010000018.1"/>
</dbReference>
<comment type="similarity">
    <text evidence="2">Belongs to the ABC transporter superfamily.</text>
</comment>
<dbReference type="NCBIfam" id="TIGR01727">
    <property type="entry name" value="oligo_HPY"/>
    <property type="match status" value="1"/>
</dbReference>
<dbReference type="Gene3D" id="3.40.50.300">
    <property type="entry name" value="P-loop containing nucleotide triphosphate hydrolases"/>
    <property type="match status" value="1"/>
</dbReference>
<sequence>MRDYSQNTVLEVNNIKTKVRSDREEFSIIEDVSFHIDKGETVGIVGESGCGKSITALSIMGLLPKNAEVVEGEINLNGTNLLNLNKDSYRKLRGKDMAMIFQDPMTSLNPVYTVGFQIYELLKLHSNLSNRAAKEKAINMLKLVGIPRPDEVVNEYPHQLSGGMRQRVMIAMGLACDPGLLIADEPTTALDVTIQAQILELMKKIQFEFEMSILFITHDLGVVAETCDRVVVMYAGQVVEEAEVETLFAEPKHPYTKGLMASTPKIGEHKDRLNTIEGTVPQLQEMPKGCRFADRCPQVMEKCRTQVPPKFNTASNTKCRCWLYEDEKEVVTI</sequence>
<evidence type="ECO:0000256" key="5">
    <source>
        <dbReference type="ARBA" id="ARBA00022741"/>
    </source>
</evidence>
<evidence type="ECO:0000313" key="9">
    <source>
        <dbReference type="EMBL" id="MFD1038418.1"/>
    </source>
</evidence>
<dbReference type="Proteomes" id="UP001597040">
    <property type="component" value="Unassembled WGS sequence"/>
</dbReference>
<dbReference type="PANTHER" id="PTHR43297">
    <property type="entry name" value="OLIGOPEPTIDE TRANSPORT ATP-BINDING PROTEIN APPD"/>
    <property type="match status" value="1"/>
</dbReference>
<keyword evidence="3" id="KW-0813">Transport</keyword>
<organism evidence="9 10">
    <name type="scientific">Virgibacillus byunsanensis</name>
    <dbReference type="NCBI Taxonomy" id="570945"/>
    <lineage>
        <taxon>Bacteria</taxon>
        <taxon>Bacillati</taxon>
        <taxon>Bacillota</taxon>
        <taxon>Bacilli</taxon>
        <taxon>Bacillales</taxon>
        <taxon>Bacillaceae</taxon>
        <taxon>Virgibacillus</taxon>
    </lineage>
</organism>
<proteinExistence type="inferred from homology"/>
<evidence type="ECO:0000256" key="7">
    <source>
        <dbReference type="ARBA" id="ARBA00023136"/>
    </source>
</evidence>
<feature type="domain" description="ABC transporter" evidence="8">
    <location>
        <begin position="10"/>
        <end position="260"/>
    </location>
</feature>
<dbReference type="PROSITE" id="PS00211">
    <property type="entry name" value="ABC_TRANSPORTER_1"/>
    <property type="match status" value="1"/>
</dbReference>
<keyword evidence="4" id="KW-1003">Cell membrane</keyword>
<keyword evidence="6 9" id="KW-0067">ATP-binding</keyword>
<dbReference type="InterPro" id="IPR003593">
    <property type="entry name" value="AAA+_ATPase"/>
</dbReference>
<dbReference type="InterPro" id="IPR050388">
    <property type="entry name" value="ABC_Ni/Peptide_Import"/>
</dbReference>
<evidence type="ECO:0000256" key="1">
    <source>
        <dbReference type="ARBA" id="ARBA00004202"/>
    </source>
</evidence>
<keyword evidence="7" id="KW-0472">Membrane</keyword>
<protein>
    <submittedName>
        <fullName evidence="9">ABC transporter ATP-binding protein</fullName>
    </submittedName>
</protein>
<dbReference type="PROSITE" id="PS50893">
    <property type="entry name" value="ABC_TRANSPORTER_2"/>
    <property type="match status" value="1"/>
</dbReference>
<dbReference type="Pfam" id="PF00005">
    <property type="entry name" value="ABC_tran"/>
    <property type="match status" value="1"/>
</dbReference>
<dbReference type="SMART" id="SM00382">
    <property type="entry name" value="AAA"/>
    <property type="match status" value="1"/>
</dbReference>
<evidence type="ECO:0000259" key="8">
    <source>
        <dbReference type="PROSITE" id="PS50893"/>
    </source>
</evidence>